<dbReference type="PRINTS" id="PR01755">
    <property type="entry name" value="SECFTRNLCASE"/>
</dbReference>
<dbReference type="NCBIfam" id="TIGR00916">
    <property type="entry name" value="2A0604s01"/>
    <property type="match status" value="1"/>
</dbReference>
<dbReference type="InterPro" id="IPR022646">
    <property type="entry name" value="SecD/SecF_CS"/>
</dbReference>
<feature type="transmembrane region" description="Helical" evidence="12">
    <location>
        <begin position="253"/>
        <end position="279"/>
    </location>
</feature>
<comment type="similarity">
    <text evidence="12">Belongs to the SecD/SecF family. SecF subfamily.</text>
</comment>
<evidence type="ECO:0000256" key="8">
    <source>
        <dbReference type="ARBA" id="ARBA00023136"/>
    </source>
</evidence>
<feature type="transmembrane region" description="Helical" evidence="12">
    <location>
        <begin position="230"/>
        <end position="247"/>
    </location>
</feature>
<evidence type="ECO:0000313" key="14">
    <source>
        <dbReference type="EMBL" id="MSR89844.1"/>
    </source>
</evidence>
<dbReference type="GO" id="GO:0006605">
    <property type="term" value="P:protein targeting"/>
    <property type="evidence" value="ECO:0007669"/>
    <property type="project" value="UniProtKB-UniRule"/>
</dbReference>
<organism evidence="14 15">
    <name type="scientific">Inconstantimicrobium porci</name>
    <dbReference type="NCBI Taxonomy" id="2652291"/>
    <lineage>
        <taxon>Bacteria</taxon>
        <taxon>Bacillati</taxon>
        <taxon>Bacillota</taxon>
        <taxon>Clostridia</taxon>
        <taxon>Eubacteriales</taxon>
        <taxon>Clostridiaceae</taxon>
        <taxon>Inconstantimicrobium</taxon>
    </lineage>
</organism>
<comment type="function">
    <text evidence="9 12">Part of the Sec protein translocase complex. Interacts with the SecYEG preprotein conducting channel. SecDF uses the proton motive force (PMF) to complete protein translocation after the ATP-dependent function of SecA.</text>
</comment>
<feature type="transmembrane region" description="Helical" evidence="12">
    <location>
        <begin position="9"/>
        <end position="27"/>
    </location>
</feature>
<feature type="transmembrane region" description="Helical" evidence="12">
    <location>
        <begin position="127"/>
        <end position="144"/>
    </location>
</feature>
<comment type="subunit">
    <text evidence="12">Forms a complex with SecD. Part of the essential Sec protein translocation apparatus which comprises SecA, SecYEG and auxiliary proteins SecDF. Other proteins may also be involved.</text>
</comment>
<keyword evidence="6 12" id="KW-1133">Transmembrane helix</keyword>
<dbReference type="InterPro" id="IPR055344">
    <property type="entry name" value="SecD_SecF_C_bact"/>
</dbReference>
<dbReference type="EMBL" id="VULX01000001">
    <property type="protein sequence ID" value="MSR89844.1"/>
    <property type="molecule type" value="Genomic_DNA"/>
</dbReference>
<comment type="similarity">
    <text evidence="11">In the N-terminal section; belongs to the SecD/SecF family. SecD subfamily.</text>
</comment>
<dbReference type="Pfam" id="PF02355">
    <property type="entry name" value="SecD_SecF_C"/>
    <property type="match status" value="1"/>
</dbReference>
<sequence>MKIVEKKKLWFSISGLIILIGIGFFIYRGGLNLGIDFKGGTEVIIQIDKSFKKEDADQLIKKHAPNAVTNTVNNNQIQIRDKAEELNSAKVKDIMTDVKDKYKVDDKALVSQNEIGASVGKELTKNALIALTLAILGMLVYVAVRFKWDFGIAAIIALLHDVLITLSMYTIFNISVNSSFIAAILTIIGYSMNDTVVIFDRIRENLKSKRGSSPAEVANISIAATMSRSINTSLTTLIAIASVYVLVPSIRDFTFPLMVGIFSGAFSSIFIASPIWVMLKEWEAKKNNK</sequence>
<dbReference type="Proteomes" id="UP000460287">
    <property type="component" value="Unassembled WGS sequence"/>
</dbReference>
<dbReference type="AlphaFoldDB" id="A0A7X2MVJ9"/>
<evidence type="ECO:0000256" key="12">
    <source>
        <dbReference type="HAMAP-Rule" id="MF_01464"/>
    </source>
</evidence>
<comment type="subcellular location">
    <subcellularLocation>
        <location evidence="1 12">Cell membrane</location>
        <topology evidence="1 12">Multi-pass membrane protein</topology>
    </subcellularLocation>
</comment>
<comment type="caution">
    <text evidence="14">The sequence shown here is derived from an EMBL/GenBank/DDBJ whole genome shotgun (WGS) entry which is preliminary data.</text>
</comment>
<keyword evidence="4 12" id="KW-0812">Transmembrane</keyword>
<keyword evidence="5 12" id="KW-0653">Protein transport</keyword>
<proteinExistence type="inferred from homology"/>
<dbReference type="InterPro" id="IPR022645">
    <property type="entry name" value="SecD/SecF_bac"/>
</dbReference>
<protein>
    <recommendedName>
        <fullName evidence="12">Protein-export membrane protein SecF</fullName>
    </recommendedName>
</protein>
<evidence type="ECO:0000256" key="11">
    <source>
        <dbReference type="ARBA" id="ARBA00061053"/>
    </source>
</evidence>
<keyword evidence="15" id="KW-1185">Reference proteome</keyword>
<evidence type="ECO:0000256" key="6">
    <source>
        <dbReference type="ARBA" id="ARBA00022989"/>
    </source>
</evidence>
<keyword evidence="8 12" id="KW-0472">Membrane</keyword>
<dbReference type="PANTHER" id="PTHR30081:SF8">
    <property type="entry name" value="PROTEIN TRANSLOCASE SUBUNIT SECF"/>
    <property type="match status" value="1"/>
</dbReference>
<evidence type="ECO:0000256" key="10">
    <source>
        <dbReference type="ARBA" id="ARBA00060856"/>
    </source>
</evidence>
<evidence type="ECO:0000256" key="5">
    <source>
        <dbReference type="ARBA" id="ARBA00022927"/>
    </source>
</evidence>
<comment type="similarity">
    <text evidence="10">In the C-terminal section; belongs to the SecD/SecF family. SecF subfamily.</text>
</comment>
<dbReference type="GO" id="GO:0005886">
    <property type="term" value="C:plasma membrane"/>
    <property type="evidence" value="ECO:0007669"/>
    <property type="project" value="UniProtKB-SubCell"/>
</dbReference>
<evidence type="ECO:0000256" key="9">
    <source>
        <dbReference type="ARBA" id="ARBA00059018"/>
    </source>
</evidence>
<dbReference type="InterPro" id="IPR022813">
    <property type="entry name" value="SecD/SecF_arch_bac"/>
</dbReference>
<evidence type="ECO:0000256" key="3">
    <source>
        <dbReference type="ARBA" id="ARBA00022475"/>
    </source>
</evidence>
<keyword evidence="2 12" id="KW-0813">Transport</keyword>
<dbReference type="GO" id="GO:0043952">
    <property type="term" value="P:protein transport by the Sec complex"/>
    <property type="evidence" value="ECO:0007669"/>
    <property type="project" value="UniProtKB-UniRule"/>
</dbReference>
<feature type="transmembrane region" description="Helical" evidence="12">
    <location>
        <begin position="178"/>
        <end position="199"/>
    </location>
</feature>
<dbReference type="Pfam" id="PF07549">
    <property type="entry name" value="Sec_GG"/>
    <property type="match status" value="1"/>
</dbReference>
<evidence type="ECO:0000256" key="7">
    <source>
        <dbReference type="ARBA" id="ARBA00023010"/>
    </source>
</evidence>
<feature type="transmembrane region" description="Helical" evidence="12">
    <location>
        <begin position="151"/>
        <end position="172"/>
    </location>
</feature>
<name>A0A7X2MVJ9_9CLOT</name>
<dbReference type="PANTHER" id="PTHR30081">
    <property type="entry name" value="PROTEIN-EXPORT MEMBRANE PROTEIN SEC"/>
    <property type="match status" value="1"/>
</dbReference>
<accession>A0A7X2MVJ9</accession>
<evidence type="ECO:0000256" key="4">
    <source>
        <dbReference type="ARBA" id="ARBA00022692"/>
    </source>
</evidence>
<dbReference type="GO" id="GO:0065002">
    <property type="term" value="P:intracellular protein transmembrane transport"/>
    <property type="evidence" value="ECO:0007669"/>
    <property type="project" value="UniProtKB-UniRule"/>
</dbReference>
<dbReference type="NCBIfam" id="TIGR00966">
    <property type="entry name" value="transloc_SecF"/>
    <property type="match status" value="1"/>
</dbReference>
<gene>
    <name evidence="12 14" type="primary">secF</name>
    <name evidence="14" type="ORF">FYJ33_00070</name>
</gene>
<reference evidence="14 15" key="1">
    <citation type="submission" date="2019-08" db="EMBL/GenBank/DDBJ databases">
        <title>In-depth cultivation of the pig gut microbiome towards novel bacterial diversity and tailored functional studies.</title>
        <authorList>
            <person name="Wylensek D."/>
            <person name="Hitch T.C.A."/>
            <person name="Clavel T."/>
        </authorList>
    </citation>
    <scope>NUCLEOTIDE SEQUENCE [LARGE SCALE GENOMIC DNA]</scope>
    <source>
        <strain evidence="14 15">WCA-383-APC-5B</strain>
    </source>
</reference>
<keyword evidence="7 12" id="KW-0811">Translocation</keyword>
<dbReference type="Gene3D" id="1.20.1640.10">
    <property type="entry name" value="Multidrug efflux transporter AcrB transmembrane domain"/>
    <property type="match status" value="1"/>
</dbReference>
<dbReference type="InterPro" id="IPR048634">
    <property type="entry name" value="SecD_SecF_C"/>
</dbReference>
<evidence type="ECO:0000313" key="15">
    <source>
        <dbReference type="Proteomes" id="UP000460287"/>
    </source>
</evidence>
<dbReference type="GO" id="GO:0015450">
    <property type="term" value="F:protein-transporting ATPase activity"/>
    <property type="evidence" value="ECO:0007669"/>
    <property type="project" value="InterPro"/>
</dbReference>
<evidence type="ECO:0000256" key="2">
    <source>
        <dbReference type="ARBA" id="ARBA00022448"/>
    </source>
</evidence>
<feature type="domain" description="Protein export membrane protein SecD/SecF C-terminal" evidence="13">
    <location>
        <begin position="103"/>
        <end position="281"/>
    </location>
</feature>
<dbReference type="RefSeq" id="WP_154529734.1">
    <property type="nucleotide sequence ID" value="NZ_VULX01000001.1"/>
</dbReference>
<keyword evidence="3 12" id="KW-1003">Cell membrane</keyword>
<dbReference type="FunFam" id="1.20.1640.10:FF:000024">
    <property type="entry name" value="Multifunctional fusion protein"/>
    <property type="match status" value="1"/>
</dbReference>
<dbReference type="HAMAP" id="MF_01464_B">
    <property type="entry name" value="SecF_B"/>
    <property type="match status" value="1"/>
</dbReference>
<dbReference type="InterPro" id="IPR005665">
    <property type="entry name" value="SecF_bac"/>
</dbReference>
<dbReference type="SUPFAM" id="SSF82866">
    <property type="entry name" value="Multidrug efflux transporter AcrB transmembrane domain"/>
    <property type="match status" value="1"/>
</dbReference>
<evidence type="ECO:0000256" key="1">
    <source>
        <dbReference type="ARBA" id="ARBA00004651"/>
    </source>
</evidence>
<evidence type="ECO:0000259" key="13">
    <source>
        <dbReference type="Pfam" id="PF02355"/>
    </source>
</evidence>